<dbReference type="AlphaFoldDB" id="A0A0E9NGH0"/>
<organism evidence="2 3">
    <name type="scientific">Saitoella complicata (strain BCRC 22490 / CBS 7301 / JCM 7358 / NBRC 10748 / NRRL Y-17804)</name>
    <dbReference type="NCBI Taxonomy" id="698492"/>
    <lineage>
        <taxon>Eukaryota</taxon>
        <taxon>Fungi</taxon>
        <taxon>Dikarya</taxon>
        <taxon>Ascomycota</taxon>
        <taxon>Taphrinomycotina</taxon>
        <taxon>Taphrinomycotina incertae sedis</taxon>
        <taxon>Saitoella</taxon>
    </lineage>
</organism>
<sequence length="106" mass="11748">MDKYIEYGMVNKEREKLRTMSEQEDIAPITHAPTTGASDTIPVVDDANVTPEGYDSMRDPDSDAQLQKDEAEAADPSNILEGERLRHAKPVQSYAEPGDEEGLPEE</sequence>
<dbReference type="EMBL" id="BACD03000018">
    <property type="protein sequence ID" value="GAO48898.1"/>
    <property type="molecule type" value="Genomic_DNA"/>
</dbReference>
<feature type="compositionally biased region" description="Basic and acidic residues" evidence="1">
    <location>
        <begin position="55"/>
        <end position="71"/>
    </location>
</feature>
<protein>
    <recommendedName>
        <fullName evidence="4">Histone chaperone domain-containing protein</fullName>
    </recommendedName>
</protein>
<feature type="region of interest" description="Disordered" evidence="1">
    <location>
        <begin position="18"/>
        <end position="106"/>
    </location>
</feature>
<evidence type="ECO:0000313" key="2">
    <source>
        <dbReference type="EMBL" id="GAO48898.1"/>
    </source>
</evidence>
<keyword evidence="3" id="KW-1185">Reference proteome</keyword>
<reference evidence="2 3" key="1">
    <citation type="journal article" date="2011" name="J. Gen. Appl. Microbiol.">
        <title>Draft genome sequencing of the enigmatic yeast Saitoella complicata.</title>
        <authorList>
            <person name="Nishida H."/>
            <person name="Hamamoto M."/>
            <person name="Sugiyama J."/>
        </authorList>
    </citation>
    <scope>NUCLEOTIDE SEQUENCE [LARGE SCALE GENOMIC DNA]</scope>
    <source>
        <strain evidence="2 3">NRRL Y-17804</strain>
    </source>
</reference>
<accession>A0A0E9NGH0</accession>
<evidence type="ECO:0000313" key="3">
    <source>
        <dbReference type="Proteomes" id="UP000033140"/>
    </source>
</evidence>
<name>A0A0E9NGH0_SAICN</name>
<dbReference type="Proteomes" id="UP000033140">
    <property type="component" value="Unassembled WGS sequence"/>
</dbReference>
<proteinExistence type="predicted"/>
<reference evidence="2 3" key="3">
    <citation type="journal article" date="2015" name="Genome Announc.">
        <title>Draft Genome Sequence of the Archiascomycetous Yeast Saitoella complicata.</title>
        <authorList>
            <person name="Yamauchi K."/>
            <person name="Kondo S."/>
            <person name="Hamamoto M."/>
            <person name="Takahashi Y."/>
            <person name="Ogura Y."/>
            <person name="Hayashi T."/>
            <person name="Nishida H."/>
        </authorList>
    </citation>
    <scope>NUCLEOTIDE SEQUENCE [LARGE SCALE GENOMIC DNA]</scope>
    <source>
        <strain evidence="2 3">NRRL Y-17804</strain>
    </source>
</reference>
<evidence type="ECO:0000256" key="1">
    <source>
        <dbReference type="SAM" id="MobiDB-lite"/>
    </source>
</evidence>
<gene>
    <name evidence="2" type="ORF">G7K_3061-t1</name>
</gene>
<reference evidence="2 3" key="2">
    <citation type="journal article" date="2014" name="J. Gen. Appl. Microbiol.">
        <title>The early diverging ascomycetous budding yeast Saitoella complicata has three histone deacetylases belonging to the Clr6, Hos2, and Rpd3 lineages.</title>
        <authorList>
            <person name="Nishida H."/>
            <person name="Matsumoto T."/>
            <person name="Kondo S."/>
            <person name="Hamamoto M."/>
            <person name="Yoshikawa H."/>
        </authorList>
    </citation>
    <scope>NUCLEOTIDE SEQUENCE [LARGE SCALE GENOMIC DNA]</scope>
    <source>
        <strain evidence="2 3">NRRL Y-17804</strain>
    </source>
</reference>
<comment type="caution">
    <text evidence="2">The sequence shown here is derived from an EMBL/GenBank/DDBJ whole genome shotgun (WGS) entry which is preliminary data.</text>
</comment>
<feature type="compositionally biased region" description="Acidic residues" evidence="1">
    <location>
        <begin position="97"/>
        <end position="106"/>
    </location>
</feature>
<dbReference type="OMA" id="MQPPESN"/>
<evidence type="ECO:0008006" key="4">
    <source>
        <dbReference type="Google" id="ProtNLM"/>
    </source>
</evidence>